<dbReference type="AlphaFoldDB" id="A0A165HG47"/>
<proteinExistence type="predicted"/>
<evidence type="ECO:0000313" key="2">
    <source>
        <dbReference type="EMBL" id="KZV91914.1"/>
    </source>
</evidence>
<reference evidence="2 3" key="1">
    <citation type="journal article" date="2016" name="Mol. Biol. Evol.">
        <title>Comparative Genomics of Early-Diverging Mushroom-Forming Fungi Provides Insights into the Origins of Lignocellulose Decay Capabilities.</title>
        <authorList>
            <person name="Nagy L.G."/>
            <person name="Riley R."/>
            <person name="Tritt A."/>
            <person name="Adam C."/>
            <person name="Daum C."/>
            <person name="Floudas D."/>
            <person name="Sun H."/>
            <person name="Yadav J.S."/>
            <person name="Pangilinan J."/>
            <person name="Larsson K.H."/>
            <person name="Matsuura K."/>
            <person name="Barry K."/>
            <person name="Labutti K."/>
            <person name="Kuo R."/>
            <person name="Ohm R.A."/>
            <person name="Bhattacharya S.S."/>
            <person name="Shirouzu T."/>
            <person name="Yoshinaga Y."/>
            <person name="Martin F.M."/>
            <person name="Grigoriev I.V."/>
            <person name="Hibbett D.S."/>
        </authorList>
    </citation>
    <scope>NUCLEOTIDE SEQUENCE [LARGE SCALE GENOMIC DNA]</scope>
    <source>
        <strain evidence="2 3">HHB12029</strain>
    </source>
</reference>
<dbReference type="EMBL" id="KV426018">
    <property type="protein sequence ID" value="KZV91914.1"/>
    <property type="molecule type" value="Genomic_DNA"/>
</dbReference>
<gene>
    <name evidence="2" type="ORF">EXIGLDRAFT_85522</name>
</gene>
<dbReference type="Pfam" id="PF12770">
    <property type="entry name" value="CHAT"/>
    <property type="match status" value="1"/>
</dbReference>
<sequence>MASRRRLLELTPDDDPLLPQHVWEYGQCILRRLKALDDGDMLREACTWVRCAAELLPDPHKAKPGLLAVLGQLLTVCVTHHHGDGDDIHEAIDVLVRALELIPYYDAARSSCIDYLASALLSLLHLHDIHESSPLARYSSAVDLLPDDHVDKLTLLMLMVLSCRSRFTRNYRRQHYEQAIIDLDMSTALIRRTLEQTRRNPTSDALVPNIHPRFGPLPPTSEFVTWLSANLNLRLLVPGNIAATDLVGAAVAHALEVDDVASALECFDQGHATAWAQIHGFRTPVDELRKKFPVLAQRFERAAQALDSARLQGASQHRDVLQEYRTLLDEIRALDGFQNFYRLKFRNRLSLAALRGPVACINVHSSRCDALILCGSDIHHVPLPKLAPSEVQKWQRALYKALGLRFARNRESRPVVGSLNDGLLDILRRMWMAVVRPIFAVLGWTAVGSVKDRHITWCTRGSLTFLPLHAAGPYYGSLPNAFDLAISSYTPTLAALLPEPNVPAPQPSILVVAQSGAAGGSPLPETKTECDHIRRYFADTPSKFLVDAEGTADAVQANMAAHPYIHLACHGTPGKAPNPTKTPLNQSETGRLRDYIAKTVEHEPMGSAFLLHKSTLTLEDLMARPSNVGELAYLSACGTSKGHERMPDEAMHLAAGMLAVGYRSVVGTMWSISDREAPSVADEFYRTLLESRAANGRVDAAYALHVATEALRKKVGVRTFATWVPFVHFGL</sequence>
<accession>A0A165HG47</accession>
<dbReference type="InParanoid" id="A0A165HG47"/>
<organism evidence="2 3">
    <name type="scientific">Exidia glandulosa HHB12029</name>
    <dbReference type="NCBI Taxonomy" id="1314781"/>
    <lineage>
        <taxon>Eukaryota</taxon>
        <taxon>Fungi</taxon>
        <taxon>Dikarya</taxon>
        <taxon>Basidiomycota</taxon>
        <taxon>Agaricomycotina</taxon>
        <taxon>Agaricomycetes</taxon>
        <taxon>Auriculariales</taxon>
        <taxon>Exidiaceae</taxon>
        <taxon>Exidia</taxon>
    </lineage>
</organism>
<dbReference type="OrthoDB" id="9991317at2759"/>
<dbReference type="STRING" id="1314781.A0A165HG47"/>
<feature type="domain" description="CHAT" evidence="1">
    <location>
        <begin position="427"/>
        <end position="730"/>
    </location>
</feature>
<dbReference type="InterPro" id="IPR024983">
    <property type="entry name" value="CHAT_dom"/>
</dbReference>
<name>A0A165HG47_EXIGL</name>
<keyword evidence="3" id="KW-1185">Reference proteome</keyword>
<protein>
    <recommendedName>
        <fullName evidence="1">CHAT domain-containing protein</fullName>
    </recommendedName>
</protein>
<evidence type="ECO:0000259" key="1">
    <source>
        <dbReference type="Pfam" id="PF12770"/>
    </source>
</evidence>
<evidence type="ECO:0000313" key="3">
    <source>
        <dbReference type="Proteomes" id="UP000077266"/>
    </source>
</evidence>
<dbReference type="Proteomes" id="UP000077266">
    <property type="component" value="Unassembled WGS sequence"/>
</dbReference>